<gene>
    <name evidence="9" type="primary">arnC_2</name>
    <name evidence="9" type="ORF">DYBT9275_02425</name>
</gene>
<evidence type="ECO:0000256" key="5">
    <source>
        <dbReference type="ARBA" id="ARBA00022985"/>
    </source>
</evidence>
<dbReference type="InterPro" id="IPR029044">
    <property type="entry name" value="Nucleotide-diphossugar_trans"/>
</dbReference>
<dbReference type="Gene3D" id="3.90.550.10">
    <property type="entry name" value="Spore Coat Polysaccharide Biosynthesis Protein SpsA, Chain A"/>
    <property type="match status" value="1"/>
</dbReference>
<reference evidence="9" key="1">
    <citation type="submission" date="2021-04" db="EMBL/GenBank/DDBJ databases">
        <authorList>
            <person name="Rodrigo-Torres L."/>
            <person name="Arahal R. D."/>
            <person name="Lucena T."/>
        </authorList>
    </citation>
    <scope>NUCLEOTIDE SEQUENCE</scope>
    <source>
        <strain evidence="9">CECT 9275</strain>
    </source>
</reference>
<organism evidence="9 10">
    <name type="scientific">Dyadobacter helix</name>
    <dbReference type="NCBI Taxonomy" id="2822344"/>
    <lineage>
        <taxon>Bacteria</taxon>
        <taxon>Pseudomonadati</taxon>
        <taxon>Bacteroidota</taxon>
        <taxon>Cytophagia</taxon>
        <taxon>Cytophagales</taxon>
        <taxon>Spirosomataceae</taxon>
        <taxon>Dyadobacter</taxon>
    </lineage>
</organism>
<dbReference type="GO" id="GO:0005886">
    <property type="term" value="C:plasma membrane"/>
    <property type="evidence" value="ECO:0007669"/>
    <property type="project" value="TreeGrafter"/>
</dbReference>
<feature type="domain" description="Glycosyltransferase 2-like" evidence="8">
    <location>
        <begin position="3"/>
        <end position="144"/>
    </location>
</feature>
<dbReference type="PANTHER" id="PTHR48090">
    <property type="entry name" value="UNDECAPRENYL-PHOSPHATE 4-DEOXY-4-FORMAMIDO-L-ARABINOSE TRANSFERASE-RELATED"/>
    <property type="match status" value="1"/>
</dbReference>
<proteinExistence type="predicted"/>
<dbReference type="Pfam" id="PF00535">
    <property type="entry name" value="Glycos_transf_2"/>
    <property type="match status" value="1"/>
</dbReference>
<name>A0A916JC36_9BACT</name>
<dbReference type="RefSeq" id="WP_215239062.1">
    <property type="nucleotide sequence ID" value="NZ_CAJRAF010000002.1"/>
</dbReference>
<evidence type="ECO:0000256" key="7">
    <source>
        <dbReference type="ARBA" id="ARBA00023136"/>
    </source>
</evidence>
<evidence type="ECO:0000256" key="3">
    <source>
        <dbReference type="ARBA" id="ARBA00022679"/>
    </source>
</evidence>
<keyword evidence="2 9" id="KW-0328">Glycosyltransferase</keyword>
<evidence type="ECO:0000259" key="8">
    <source>
        <dbReference type="Pfam" id="PF00535"/>
    </source>
</evidence>
<comment type="caution">
    <text evidence="9">The sequence shown here is derived from an EMBL/GenBank/DDBJ whole genome shotgun (WGS) entry which is preliminary data.</text>
</comment>
<protein>
    <submittedName>
        <fullName evidence="9">Undecaprenyl-phosphate 4-deoxy-4-formamido-L-arabinose transferase</fullName>
        <ecNumber evidence="9">2.4.2.53</ecNumber>
    </submittedName>
</protein>
<evidence type="ECO:0000256" key="4">
    <source>
        <dbReference type="ARBA" id="ARBA00022692"/>
    </source>
</evidence>
<keyword evidence="10" id="KW-1185">Reference proteome</keyword>
<keyword evidence="6" id="KW-1133">Transmembrane helix</keyword>
<keyword evidence="1" id="KW-1003">Cell membrane</keyword>
<keyword evidence="5" id="KW-0448">Lipopolysaccharide biosynthesis</keyword>
<dbReference type="EC" id="2.4.2.53" evidence="9"/>
<evidence type="ECO:0000256" key="1">
    <source>
        <dbReference type="ARBA" id="ARBA00022475"/>
    </source>
</evidence>
<dbReference type="AlphaFoldDB" id="A0A916JC36"/>
<dbReference type="PANTHER" id="PTHR48090:SF3">
    <property type="entry name" value="UNDECAPRENYL-PHOSPHATE 4-DEOXY-4-FORMAMIDO-L-ARABINOSE TRANSFERASE"/>
    <property type="match status" value="1"/>
</dbReference>
<keyword evidence="3 9" id="KW-0808">Transferase</keyword>
<keyword evidence="7" id="KW-0472">Membrane</keyword>
<accession>A0A916JC36</accession>
<dbReference type="Proteomes" id="UP000680038">
    <property type="component" value="Unassembled WGS sequence"/>
</dbReference>
<evidence type="ECO:0000256" key="6">
    <source>
        <dbReference type="ARBA" id="ARBA00022989"/>
    </source>
</evidence>
<dbReference type="InterPro" id="IPR001173">
    <property type="entry name" value="Glyco_trans_2-like"/>
</dbReference>
<dbReference type="InterPro" id="IPR050256">
    <property type="entry name" value="Glycosyltransferase_2"/>
</dbReference>
<keyword evidence="4" id="KW-0812">Transmembrane</keyword>
<dbReference type="SUPFAM" id="SSF53448">
    <property type="entry name" value="Nucleotide-diphospho-sugar transferases"/>
    <property type="match status" value="1"/>
</dbReference>
<evidence type="ECO:0000313" key="9">
    <source>
        <dbReference type="EMBL" id="CAG5000253.1"/>
    </source>
</evidence>
<sequence length="248" mass="27169">MISIVIPVYKSAATLSELHDRLTALSRNVGLECEVVYVNDASPDNSAEILKKLPPTIPFHIVDLGKNAGQSSALLAGIAFAQGSLIATMDADLQDEPENLPALIQSLVPGIDVVFAKRQGRYESGGRLFTSMLFKGLVHLFSKKRIPMHVGLFMVARAEPMKRLVSYLPHAPYLIGLIAKTKLQCTSVPVQRPGNHLGETSYTFRKRLKVSFIFFKTLALKPAGTGDEAVQWLHAHLLADHVYVPAMV</sequence>
<evidence type="ECO:0000256" key="2">
    <source>
        <dbReference type="ARBA" id="ARBA00022676"/>
    </source>
</evidence>
<dbReference type="GO" id="GO:0009103">
    <property type="term" value="P:lipopolysaccharide biosynthetic process"/>
    <property type="evidence" value="ECO:0007669"/>
    <property type="project" value="UniProtKB-KW"/>
</dbReference>
<dbReference type="EMBL" id="CAJRAF010000002">
    <property type="protein sequence ID" value="CAG5000253.1"/>
    <property type="molecule type" value="Genomic_DNA"/>
</dbReference>
<dbReference type="CDD" id="cd04187">
    <property type="entry name" value="DPM1_like_bac"/>
    <property type="match status" value="1"/>
</dbReference>
<dbReference type="GO" id="GO:0099621">
    <property type="term" value="F:undecaprenyl-phosphate 4-deoxy-4-formamido-L-arabinose transferase activity"/>
    <property type="evidence" value="ECO:0007669"/>
    <property type="project" value="UniProtKB-EC"/>
</dbReference>
<evidence type="ECO:0000313" key="10">
    <source>
        <dbReference type="Proteomes" id="UP000680038"/>
    </source>
</evidence>